<organism evidence="1 2">
    <name type="scientific">Eumeta variegata</name>
    <name type="common">Bagworm moth</name>
    <name type="synonym">Eumeta japonica</name>
    <dbReference type="NCBI Taxonomy" id="151549"/>
    <lineage>
        <taxon>Eukaryota</taxon>
        <taxon>Metazoa</taxon>
        <taxon>Ecdysozoa</taxon>
        <taxon>Arthropoda</taxon>
        <taxon>Hexapoda</taxon>
        <taxon>Insecta</taxon>
        <taxon>Pterygota</taxon>
        <taxon>Neoptera</taxon>
        <taxon>Endopterygota</taxon>
        <taxon>Lepidoptera</taxon>
        <taxon>Glossata</taxon>
        <taxon>Ditrysia</taxon>
        <taxon>Tineoidea</taxon>
        <taxon>Psychidae</taxon>
        <taxon>Oiketicinae</taxon>
        <taxon>Eumeta</taxon>
    </lineage>
</organism>
<comment type="caution">
    <text evidence="1">The sequence shown here is derived from an EMBL/GenBank/DDBJ whole genome shotgun (WGS) entry which is preliminary data.</text>
</comment>
<dbReference type="Proteomes" id="UP000299102">
    <property type="component" value="Unassembled WGS sequence"/>
</dbReference>
<protein>
    <submittedName>
        <fullName evidence="1">Uncharacterized protein</fullName>
    </submittedName>
</protein>
<accession>A0A4C1ZUB9</accession>
<gene>
    <name evidence="1" type="ORF">EVAR_49092_1</name>
</gene>
<dbReference type="AlphaFoldDB" id="A0A4C1ZUB9"/>
<sequence>MHRGTGLEKRFKNPFRFCAFEEALTPRPRVTVRCRERSRDVVMRHDTARLGPAVGRECLPVDFQMATQTKNVGGPDRYEHQNDKELFIYVETA</sequence>
<dbReference type="EMBL" id="BGZK01002078">
    <property type="protein sequence ID" value="GBP90363.1"/>
    <property type="molecule type" value="Genomic_DNA"/>
</dbReference>
<reference evidence="1 2" key="1">
    <citation type="journal article" date="2019" name="Commun. Biol.">
        <title>The bagworm genome reveals a unique fibroin gene that provides high tensile strength.</title>
        <authorList>
            <person name="Kono N."/>
            <person name="Nakamura H."/>
            <person name="Ohtoshi R."/>
            <person name="Tomita M."/>
            <person name="Numata K."/>
            <person name="Arakawa K."/>
        </authorList>
    </citation>
    <scope>NUCLEOTIDE SEQUENCE [LARGE SCALE GENOMIC DNA]</scope>
</reference>
<keyword evidence="2" id="KW-1185">Reference proteome</keyword>
<evidence type="ECO:0000313" key="1">
    <source>
        <dbReference type="EMBL" id="GBP90363.1"/>
    </source>
</evidence>
<name>A0A4C1ZUB9_EUMVA</name>
<proteinExistence type="predicted"/>
<evidence type="ECO:0000313" key="2">
    <source>
        <dbReference type="Proteomes" id="UP000299102"/>
    </source>
</evidence>